<evidence type="ECO:0000259" key="8">
    <source>
        <dbReference type="Pfam" id="PF04116"/>
    </source>
</evidence>
<dbReference type="InterPro" id="IPR006694">
    <property type="entry name" value="Fatty_acid_hydroxylase"/>
</dbReference>
<keyword evidence="4 9" id="KW-0560">Oxidoreductase</keyword>
<evidence type="ECO:0000313" key="10">
    <source>
        <dbReference type="Proteomes" id="UP001597168"/>
    </source>
</evidence>
<protein>
    <submittedName>
        <fullName evidence="9">Sterol desaturase family protein</fullName>
        <ecNumber evidence="9">1.-.-.-</ecNumber>
    </submittedName>
</protein>
<reference evidence="10" key="1">
    <citation type="journal article" date="2019" name="Int. J. Syst. Evol. Microbiol.">
        <title>The Global Catalogue of Microorganisms (GCM) 10K type strain sequencing project: providing services to taxonomists for standard genome sequencing and annotation.</title>
        <authorList>
            <consortium name="The Broad Institute Genomics Platform"/>
            <consortium name="The Broad Institute Genome Sequencing Center for Infectious Disease"/>
            <person name="Wu L."/>
            <person name="Ma J."/>
        </authorList>
    </citation>
    <scope>NUCLEOTIDE SEQUENCE [LARGE SCALE GENOMIC DNA]</scope>
    <source>
        <strain evidence="10">CCUG 60214</strain>
    </source>
</reference>
<feature type="transmembrane region" description="Helical" evidence="7">
    <location>
        <begin position="83"/>
        <end position="108"/>
    </location>
</feature>
<evidence type="ECO:0000256" key="3">
    <source>
        <dbReference type="ARBA" id="ARBA00022989"/>
    </source>
</evidence>
<dbReference type="RefSeq" id="WP_380718291.1">
    <property type="nucleotide sequence ID" value="NZ_JBHTLK010000001.1"/>
</dbReference>
<gene>
    <name evidence="9" type="ORF">ACFQ3T_00010</name>
</gene>
<keyword evidence="3 7" id="KW-1133">Transmembrane helix</keyword>
<keyword evidence="2 7" id="KW-0812">Transmembrane</keyword>
<dbReference type="EMBL" id="JBHTLK010000001">
    <property type="protein sequence ID" value="MFD1145503.1"/>
    <property type="molecule type" value="Genomic_DNA"/>
</dbReference>
<dbReference type="Pfam" id="PF04116">
    <property type="entry name" value="FA_hydroxylase"/>
    <property type="match status" value="1"/>
</dbReference>
<keyword evidence="6 7" id="KW-0472">Membrane</keyword>
<evidence type="ECO:0000313" key="9">
    <source>
        <dbReference type="EMBL" id="MFD1145503.1"/>
    </source>
</evidence>
<dbReference type="Proteomes" id="UP001597168">
    <property type="component" value="Unassembled WGS sequence"/>
</dbReference>
<evidence type="ECO:0000256" key="4">
    <source>
        <dbReference type="ARBA" id="ARBA00023002"/>
    </source>
</evidence>
<sequence>MVTSPPDTRGQSAVHAVLRHAAYPVLLLLVVGTGVCAIVLEWDPAVVSPLFLIGVIGYFTALERIIPFNPEWHPNAREWGWYGLYFILTAVGAAIAQLLVTLLVGALAPTAPSWPAWAEPPVALLLGSLGSYVMHRLGHTNRFLWRFHGVHHVPQKVNVANNGVNHVFDIVIAQGVVQVSLALAGFSAPTVLAVGMFVTAQGYFTHANVDVGIGRLNHVLASPEQHRLHHSSNPAEAGHYGSDLAIWDHLFRSYTWAPGRVPAAIGLFDPTSFPRTDAFLASFLHPFRPRRRAANRATAPEPPA</sequence>
<dbReference type="GO" id="GO:0016491">
    <property type="term" value="F:oxidoreductase activity"/>
    <property type="evidence" value="ECO:0007669"/>
    <property type="project" value="UniProtKB-KW"/>
</dbReference>
<keyword evidence="5" id="KW-0443">Lipid metabolism</keyword>
<dbReference type="EC" id="1.-.-.-" evidence="9"/>
<comment type="subcellular location">
    <subcellularLocation>
        <location evidence="1">Endomembrane system</location>
        <topology evidence="1">Multi-pass membrane protein</topology>
    </subcellularLocation>
</comment>
<accession>A0ABW3QLS3</accession>
<evidence type="ECO:0000256" key="7">
    <source>
        <dbReference type="SAM" id="Phobius"/>
    </source>
</evidence>
<name>A0ABW3QLS3_9PSEU</name>
<evidence type="ECO:0000256" key="5">
    <source>
        <dbReference type="ARBA" id="ARBA00023098"/>
    </source>
</evidence>
<evidence type="ECO:0000256" key="2">
    <source>
        <dbReference type="ARBA" id="ARBA00022692"/>
    </source>
</evidence>
<organism evidence="9 10">
    <name type="scientific">Saccharothrix hoggarensis</name>
    <dbReference type="NCBI Taxonomy" id="913853"/>
    <lineage>
        <taxon>Bacteria</taxon>
        <taxon>Bacillati</taxon>
        <taxon>Actinomycetota</taxon>
        <taxon>Actinomycetes</taxon>
        <taxon>Pseudonocardiales</taxon>
        <taxon>Pseudonocardiaceae</taxon>
        <taxon>Saccharothrix</taxon>
    </lineage>
</organism>
<comment type="caution">
    <text evidence="9">The sequence shown here is derived from an EMBL/GenBank/DDBJ whole genome shotgun (WGS) entry which is preliminary data.</text>
</comment>
<dbReference type="PANTHER" id="PTHR21624">
    <property type="entry name" value="STEROL DESATURASE-RELATED PROTEIN"/>
    <property type="match status" value="1"/>
</dbReference>
<feature type="transmembrane region" description="Helical" evidence="7">
    <location>
        <begin position="21"/>
        <end position="40"/>
    </location>
</feature>
<evidence type="ECO:0000256" key="6">
    <source>
        <dbReference type="ARBA" id="ARBA00023136"/>
    </source>
</evidence>
<keyword evidence="10" id="KW-1185">Reference proteome</keyword>
<dbReference type="InterPro" id="IPR051689">
    <property type="entry name" value="Sterol_desaturase/TMEM195"/>
</dbReference>
<feature type="transmembrane region" description="Helical" evidence="7">
    <location>
        <begin position="46"/>
        <end position="62"/>
    </location>
</feature>
<proteinExistence type="predicted"/>
<dbReference type="PANTHER" id="PTHR21624:SF1">
    <property type="entry name" value="ALKYLGLYCEROL MONOOXYGENASE"/>
    <property type="match status" value="1"/>
</dbReference>
<feature type="domain" description="Fatty acid hydroxylase" evidence="8">
    <location>
        <begin position="122"/>
        <end position="252"/>
    </location>
</feature>
<evidence type="ECO:0000256" key="1">
    <source>
        <dbReference type="ARBA" id="ARBA00004127"/>
    </source>
</evidence>